<dbReference type="Proteomes" id="UP001151760">
    <property type="component" value="Unassembled WGS sequence"/>
</dbReference>
<accession>A0ABQ5I821</accession>
<reference evidence="1" key="2">
    <citation type="submission" date="2022-01" db="EMBL/GenBank/DDBJ databases">
        <authorList>
            <person name="Yamashiro T."/>
            <person name="Shiraishi A."/>
            <person name="Satake H."/>
            <person name="Nakayama K."/>
        </authorList>
    </citation>
    <scope>NUCLEOTIDE SEQUENCE</scope>
</reference>
<reference evidence="1" key="1">
    <citation type="journal article" date="2022" name="Int. J. Mol. Sci.">
        <title>Draft Genome of Tanacetum Coccineum: Genomic Comparison of Closely Related Tanacetum-Family Plants.</title>
        <authorList>
            <person name="Yamashiro T."/>
            <person name="Shiraishi A."/>
            <person name="Nakayama K."/>
            <person name="Satake H."/>
        </authorList>
    </citation>
    <scope>NUCLEOTIDE SEQUENCE</scope>
</reference>
<dbReference type="EMBL" id="BQNB010020431">
    <property type="protein sequence ID" value="GJT95869.1"/>
    <property type="molecule type" value="Genomic_DNA"/>
</dbReference>
<keyword evidence="2" id="KW-1185">Reference proteome</keyword>
<evidence type="ECO:0000313" key="1">
    <source>
        <dbReference type="EMBL" id="GJT95869.1"/>
    </source>
</evidence>
<gene>
    <name evidence="1" type="ORF">Tco_1091387</name>
</gene>
<organism evidence="1 2">
    <name type="scientific">Tanacetum coccineum</name>
    <dbReference type="NCBI Taxonomy" id="301880"/>
    <lineage>
        <taxon>Eukaryota</taxon>
        <taxon>Viridiplantae</taxon>
        <taxon>Streptophyta</taxon>
        <taxon>Embryophyta</taxon>
        <taxon>Tracheophyta</taxon>
        <taxon>Spermatophyta</taxon>
        <taxon>Magnoliopsida</taxon>
        <taxon>eudicotyledons</taxon>
        <taxon>Gunneridae</taxon>
        <taxon>Pentapetalae</taxon>
        <taxon>asterids</taxon>
        <taxon>campanulids</taxon>
        <taxon>Asterales</taxon>
        <taxon>Asteraceae</taxon>
        <taxon>Asteroideae</taxon>
        <taxon>Anthemideae</taxon>
        <taxon>Anthemidinae</taxon>
        <taxon>Tanacetum</taxon>
    </lineage>
</organism>
<evidence type="ECO:0000313" key="2">
    <source>
        <dbReference type="Proteomes" id="UP001151760"/>
    </source>
</evidence>
<protein>
    <submittedName>
        <fullName evidence="1">Uncharacterized protein</fullName>
    </submittedName>
</protein>
<sequence length="107" mass="12341">MVQKQIEEDKSRQLVIMNLAVEFDNACTAKDDMQKAYEECNDIPQEQPRHNLCSTMRSSMDLSSKNFWIIARLSGEMSLHSAYCSFKSCFAWYSLLNSLLTVMIAFI</sequence>
<proteinExistence type="predicted"/>
<name>A0ABQ5I821_9ASTR</name>
<comment type="caution">
    <text evidence="1">The sequence shown here is derived from an EMBL/GenBank/DDBJ whole genome shotgun (WGS) entry which is preliminary data.</text>
</comment>